<name>A0ABW1J0R1_9PSEU</name>
<evidence type="ECO:0008006" key="4">
    <source>
        <dbReference type="Google" id="ProtNLM"/>
    </source>
</evidence>
<comment type="caution">
    <text evidence="2">The sequence shown here is derived from an EMBL/GenBank/DDBJ whole genome shotgun (WGS) entry which is preliminary data.</text>
</comment>
<evidence type="ECO:0000313" key="3">
    <source>
        <dbReference type="Proteomes" id="UP001596302"/>
    </source>
</evidence>
<accession>A0ABW1J0R1</accession>
<evidence type="ECO:0000313" key="2">
    <source>
        <dbReference type="EMBL" id="MFC5993920.1"/>
    </source>
</evidence>
<feature type="region of interest" description="Disordered" evidence="1">
    <location>
        <begin position="1"/>
        <end position="20"/>
    </location>
</feature>
<protein>
    <recommendedName>
        <fullName evidence="4">Phage integrase family protein</fullName>
    </recommendedName>
</protein>
<keyword evidence="3" id="KW-1185">Reference proteome</keyword>
<dbReference type="EMBL" id="JBHSQW010000014">
    <property type="protein sequence ID" value="MFC5993920.1"/>
    <property type="molecule type" value="Genomic_DNA"/>
</dbReference>
<dbReference type="RefSeq" id="WP_379583960.1">
    <property type="nucleotide sequence ID" value="NZ_JBHSQW010000014.1"/>
</dbReference>
<gene>
    <name evidence="2" type="ORF">ACFQE5_06825</name>
</gene>
<reference evidence="3" key="1">
    <citation type="journal article" date="2019" name="Int. J. Syst. Evol. Microbiol.">
        <title>The Global Catalogue of Microorganisms (GCM) 10K type strain sequencing project: providing services to taxonomists for standard genome sequencing and annotation.</title>
        <authorList>
            <consortium name="The Broad Institute Genomics Platform"/>
            <consortium name="The Broad Institute Genome Sequencing Center for Infectious Disease"/>
            <person name="Wu L."/>
            <person name="Ma J."/>
        </authorList>
    </citation>
    <scope>NUCLEOTIDE SEQUENCE [LARGE SCALE GENOMIC DNA]</scope>
    <source>
        <strain evidence="3">CCM 8391</strain>
    </source>
</reference>
<proteinExistence type="predicted"/>
<feature type="region of interest" description="Disordered" evidence="1">
    <location>
        <begin position="100"/>
        <end position="121"/>
    </location>
</feature>
<evidence type="ECO:0000256" key="1">
    <source>
        <dbReference type="SAM" id="MobiDB-lite"/>
    </source>
</evidence>
<dbReference type="Proteomes" id="UP001596302">
    <property type="component" value="Unassembled WGS sequence"/>
</dbReference>
<sequence>MLPSQSNQPRAARGPAGGRSFAWRRRGRRDLANRDFRSFIALCGFAGLRLGEAAAVRCALGHTSATVTLNPYAHLWPTAEDRTRAAAAAMLGQVVAPADEPLANDDAAQPADQLKQDPIRR</sequence>
<organism evidence="2 3">
    <name type="scientific">Pseudonocardia hispaniensis</name>
    <dbReference type="NCBI Taxonomy" id="904933"/>
    <lineage>
        <taxon>Bacteria</taxon>
        <taxon>Bacillati</taxon>
        <taxon>Actinomycetota</taxon>
        <taxon>Actinomycetes</taxon>
        <taxon>Pseudonocardiales</taxon>
        <taxon>Pseudonocardiaceae</taxon>
        <taxon>Pseudonocardia</taxon>
    </lineage>
</organism>